<accession>A0AAV7N7Q8</accession>
<reference evidence="1" key="1">
    <citation type="journal article" date="2022" name="bioRxiv">
        <title>Sequencing and chromosome-scale assembly of the giantPleurodeles waltlgenome.</title>
        <authorList>
            <person name="Brown T."/>
            <person name="Elewa A."/>
            <person name="Iarovenko S."/>
            <person name="Subramanian E."/>
            <person name="Araus A.J."/>
            <person name="Petzold A."/>
            <person name="Susuki M."/>
            <person name="Suzuki K.-i.T."/>
            <person name="Hayashi T."/>
            <person name="Toyoda A."/>
            <person name="Oliveira C."/>
            <person name="Osipova E."/>
            <person name="Leigh N.D."/>
            <person name="Simon A."/>
            <person name="Yun M.H."/>
        </authorList>
    </citation>
    <scope>NUCLEOTIDE SEQUENCE</scope>
    <source>
        <strain evidence="1">20211129_DDA</strain>
        <tissue evidence="1">Liver</tissue>
    </source>
</reference>
<comment type="caution">
    <text evidence="1">The sequence shown here is derived from an EMBL/GenBank/DDBJ whole genome shotgun (WGS) entry which is preliminary data.</text>
</comment>
<sequence length="79" mass="8899">MANKGYMASKKKLQFCLTRVQYYGHEISACLQHLSSERAEANRWVTASPYACADNITVAKWLVTDCVPQIGVLYRIASE</sequence>
<name>A0AAV7N7Q8_PLEWA</name>
<keyword evidence="2" id="KW-1185">Reference proteome</keyword>
<evidence type="ECO:0000313" key="1">
    <source>
        <dbReference type="EMBL" id="KAJ1112092.1"/>
    </source>
</evidence>
<gene>
    <name evidence="1" type="ORF">NDU88_000361</name>
</gene>
<protein>
    <submittedName>
        <fullName evidence="1">Uncharacterized protein</fullName>
    </submittedName>
</protein>
<evidence type="ECO:0000313" key="2">
    <source>
        <dbReference type="Proteomes" id="UP001066276"/>
    </source>
</evidence>
<dbReference type="EMBL" id="JANPWB010000012">
    <property type="protein sequence ID" value="KAJ1112092.1"/>
    <property type="molecule type" value="Genomic_DNA"/>
</dbReference>
<dbReference type="Proteomes" id="UP001066276">
    <property type="component" value="Chromosome 8"/>
</dbReference>
<dbReference type="AlphaFoldDB" id="A0AAV7N7Q8"/>
<organism evidence="1 2">
    <name type="scientific">Pleurodeles waltl</name>
    <name type="common">Iberian ribbed newt</name>
    <dbReference type="NCBI Taxonomy" id="8319"/>
    <lineage>
        <taxon>Eukaryota</taxon>
        <taxon>Metazoa</taxon>
        <taxon>Chordata</taxon>
        <taxon>Craniata</taxon>
        <taxon>Vertebrata</taxon>
        <taxon>Euteleostomi</taxon>
        <taxon>Amphibia</taxon>
        <taxon>Batrachia</taxon>
        <taxon>Caudata</taxon>
        <taxon>Salamandroidea</taxon>
        <taxon>Salamandridae</taxon>
        <taxon>Pleurodelinae</taxon>
        <taxon>Pleurodeles</taxon>
    </lineage>
</organism>
<proteinExistence type="predicted"/>